<evidence type="ECO:0000256" key="2">
    <source>
        <dbReference type="ARBA" id="ARBA00022438"/>
    </source>
</evidence>
<feature type="region of interest" description="Disordered" evidence="11">
    <location>
        <begin position="823"/>
        <end position="844"/>
    </location>
</feature>
<feature type="domain" description="Peptidase M1 membrane alanine aminopeptidase" evidence="12">
    <location>
        <begin position="537"/>
        <end position="753"/>
    </location>
</feature>
<dbReference type="Gene3D" id="1.25.50.20">
    <property type="match status" value="1"/>
</dbReference>
<dbReference type="GO" id="GO:0008270">
    <property type="term" value="F:zinc ion binding"/>
    <property type="evidence" value="ECO:0007669"/>
    <property type="project" value="InterPro"/>
</dbReference>
<dbReference type="SUPFAM" id="SSF55486">
    <property type="entry name" value="Metalloproteases ('zincins'), catalytic domain"/>
    <property type="match status" value="2"/>
</dbReference>
<organism evidence="15 16">
    <name type="scientific">Echinococcus granulosus</name>
    <name type="common">Hydatid tapeworm</name>
    <dbReference type="NCBI Taxonomy" id="6210"/>
    <lineage>
        <taxon>Eukaryota</taxon>
        <taxon>Metazoa</taxon>
        <taxon>Spiralia</taxon>
        <taxon>Lophotrochozoa</taxon>
        <taxon>Platyhelminthes</taxon>
        <taxon>Cestoda</taxon>
        <taxon>Eucestoda</taxon>
        <taxon>Cyclophyllidea</taxon>
        <taxon>Taeniidae</taxon>
        <taxon>Echinococcus</taxon>
        <taxon>Echinococcus granulosus group</taxon>
    </lineage>
</organism>
<evidence type="ECO:0000256" key="3">
    <source>
        <dbReference type="ARBA" id="ARBA00022670"/>
    </source>
</evidence>
<dbReference type="MEROPS" id="M01.010"/>
<dbReference type="OrthoDB" id="275509at2759"/>
<keyword evidence="4 9" id="KW-0479">Metal-binding</keyword>
<dbReference type="InterPro" id="IPR045357">
    <property type="entry name" value="Aminopeptidase_N-like_N"/>
</dbReference>
<keyword evidence="5" id="KW-0378">Hydrolase</keyword>
<dbReference type="GO" id="GO:0005615">
    <property type="term" value="C:extracellular space"/>
    <property type="evidence" value="ECO:0007669"/>
    <property type="project" value="TreeGrafter"/>
</dbReference>
<proteinExistence type="inferred from homology"/>
<evidence type="ECO:0000259" key="14">
    <source>
        <dbReference type="Pfam" id="PF17900"/>
    </source>
</evidence>
<dbReference type="GO" id="GO:0016020">
    <property type="term" value="C:membrane"/>
    <property type="evidence" value="ECO:0007669"/>
    <property type="project" value="TreeGrafter"/>
</dbReference>
<evidence type="ECO:0000313" key="15">
    <source>
        <dbReference type="EMBL" id="EUB54511.1"/>
    </source>
</evidence>
<dbReference type="AlphaFoldDB" id="W6U1W0"/>
<dbReference type="PANTHER" id="PTHR11533:SF174">
    <property type="entry name" value="PUROMYCIN-SENSITIVE AMINOPEPTIDASE-RELATED"/>
    <property type="match status" value="1"/>
</dbReference>
<dbReference type="GO" id="GO:0043171">
    <property type="term" value="P:peptide catabolic process"/>
    <property type="evidence" value="ECO:0007669"/>
    <property type="project" value="TreeGrafter"/>
</dbReference>
<feature type="domain" description="Aminopeptidase N-like N-terminal" evidence="14">
    <location>
        <begin position="364"/>
        <end position="478"/>
    </location>
</feature>
<dbReference type="Gene3D" id="2.60.40.1910">
    <property type="match status" value="1"/>
</dbReference>
<dbReference type="Pfam" id="PF17900">
    <property type="entry name" value="Peptidase_M1_N"/>
    <property type="match status" value="2"/>
</dbReference>
<accession>W6U1W0</accession>
<evidence type="ECO:0000256" key="8">
    <source>
        <dbReference type="PIRSR" id="PIRSR634016-1"/>
    </source>
</evidence>
<feature type="domain" description="Aminopeptidase N-like N-terminal" evidence="14">
    <location>
        <begin position="44"/>
        <end position="158"/>
    </location>
</feature>
<dbReference type="GO" id="GO:0005737">
    <property type="term" value="C:cytoplasm"/>
    <property type="evidence" value="ECO:0007669"/>
    <property type="project" value="TreeGrafter"/>
</dbReference>
<evidence type="ECO:0000256" key="5">
    <source>
        <dbReference type="ARBA" id="ARBA00022801"/>
    </source>
</evidence>
<gene>
    <name evidence="15" type="ORF">EGR_10634</name>
</gene>
<keyword evidence="7" id="KW-0482">Metalloprotease</keyword>
<evidence type="ECO:0000256" key="6">
    <source>
        <dbReference type="ARBA" id="ARBA00022833"/>
    </source>
</evidence>
<feature type="domain" description="ERAP1-like C-terminal" evidence="13">
    <location>
        <begin position="876"/>
        <end position="961"/>
    </location>
</feature>
<dbReference type="InterPro" id="IPR024571">
    <property type="entry name" value="ERAP1-like_C_dom"/>
</dbReference>
<dbReference type="Pfam" id="PF11838">
    <property type="entry name" value="ERAP1_C"/>
    <property type="match status" value="1"/>
</dbReference>
<dbReference type="InterPro" id="IPR027268">
    <property type="entry name" value="Peptidase_M4/M1_CTD_sf"/>
</dbReference>
<dbReference type="FunFam" id="1.10.390.10:FF:000001">
    <property type="entry name" value="Aminopeptidase"/>
    <property type="match status" value="1"/>
</dbReference>
<feature type="binding site" evidence="9">
    <location>
        <position position="608"/>
    </location>
    <ligand>
        <name>Zn(2+)</name>
        <dbReference type="ChEBI" id="CHEBI:29105"/>
        <note>catalytic</note>
    </ligand>
</feature>
<evidence type="ECO:0000259" key="13">
    <source>
        <dbReference type="Pfam" id="PF11838"/>
    </source>
</evidence>
<dbReference type="InterPro" id="IPR014782">
    <property type="entry name" value="Peptidase_M1_dom"/>
</dbReference>
<evidence type="ECO:0000259" key="12">
    <source>
        <dbReference type="Pfam" id="PF01433"/>
    </source>
</evidence>
<dbReference type="Gene3D" id="2.60.40.1730">
    <property type="entry name" value="tricorn interacting facor f3 domain"/>
    <property type="match status" value="4"/>
</dbReference>
<dbReference type="Pfam" id="PF01433">
    <property type="entry name" value="Peptidase_M1"/>
    <property type="match status" value="2"/>
</dbReference>
<dbReference type="EMBL" id="APAU02000244">
    <property type="protein sequence ID" value="EUB54511.1"/>
    <property type="molecule type" value="Genomic_DNA"/>
</dbReference>
<evidence type="ECO:0000256" key="11">
    <source>
        <dbReference type="SAM" id="MobiDB-lite"/>
    </source>
</evidence>
<dbReference type="CDD" id="cd09601">
    <property type="entry name" value="M1_APN-Q_like"/>
    <property type="match status" value="1"/>
</dbReference>
<feature type="compositionally biased region" description="Low complexity" evidence="11">
    <location>
        <begin position="823"/>
        <end position="836"/>
    </location>
</feature>
<evidence type="ECO:0000256" key="9">
    <source>
        <dbReference type="PIRSR" id="PIRSR634016-3"/>
    </source>
</evidence>
<keyword evidence="3" id="KW-0645">Protease</keyword>
<dbReference type="GeneID" id="36346349"/>
<name>W6U1W0_ECHGR</name>
<dbReference type="InterPro" id="IPR050344">
    <property type="entry name" value="Peptidase_M1_aminopeptidases"/>
</dbReference>
<feature type="active site" description="Proton acceptor" evidence="8">
    <location>
        <position position="609"/>
    </location>
</feature>
<dbReference type="Proteomes" id="UP000019149">
    <property type="component" value="Unassembled WGS sequence"/>
</dbReference>
<dbReference type="RefSeq" id="XP_024345707.1">
    <property type="nucleotide sequence ID" value="XM_024499883.1"/>
</dbReference>
<dbReference type="Gene3D" id="1.10.390.10">
    <property type="entry name" value="Neutral Protease Domain 2"/>
    <property type="match status" value="1"/>
</dbReference>
<keyword evidence="16" id="KW-1185">Reference proteome</keyword>
<reference evidence="15 16" key="1">
    <citation type="journal article" date="2013" name="Nat. Genet.">
        <title>The genome of the hydatid tapeworm Echinococcus granulosus.</title>
        <authorList>
            <person name="Zheng H."/>
            <person name="Zhang W."/>
            <person name="Zhang L."/>
            <person name="Zhang Z."/>
            <person name="Li J."/>
            <person name="Lu G."/>
            <person name="Zhu Y."/>
            <person name="Wang Y."/>
            <person name="Huang Y."/>
            <person name="Liu J."/>
            <person name="Kang H."/>
            <person name="Chen J."/>
            <person name="Wang L."/>
            <person name="Chen A."/>
            <person name="Yu S."/>
            <person name="Gao Z."/>
            <person name="Jin L."/>
            <person name="Gu W."/>
            <person name="Wang Z."/>
            <person name="Zhao L."/>
            <person name="Shi B."/>
            <person name="Wen H."/>
            <person name="Lin R."/>
            <person name="Jones M.K."/>
            <person name="Brejova B."/>
            <person name="Vinar T."/>
            <person name="Zhao G."/>
            <person name="McManus D.P."/>
            <person name="Chen Z."/>
            <person name="Zhou Y."/>
            <person name="Wang S."/>
        </authorList>
    </citation>
    <scope>NUCLEOTIDE SEQUENCE [LARGE SCALE GENOMIC DNA]</scope>
</reference>
<evidence type="ECO:0000313" key="16">
    <source>
        <dbReference type="Proteomes" id="UP000019149"/>
    </source>
</evidence>
<feature type="binding site" evidence="9">
    <location>
        <position position="612"/>
    </location>
    <ligand>
        <name>Zn(2+)</name>
        <dbReference type="ChEBI" id="CHEBI:29105"/>
        <note>catalytic</note>
    </ligand>
</feature>
<evidence type="ECO:0000256" key="1">
    <source>
        <dbReference type="ARBA" id="ARBA00010136"/>
    </source>
</evidence>
<dbReference type="STRING" id="6210.W6U1W0"/>
<dbReference type="PANTHER" id="PTHR11533">
    <property type="entry name" value="PROTEASE M1 ZINC METALLOPROTEASE"/>
    <property type="match status" value="1"/>
</dbReference>
<dbReference type="KEGG" id="egl:EGR_10634"/>
<dbReference type="GO" id="GO:0042277">
    <property type="term" value="F:peptide binding"/>
    <property type="evidence" value="ECO:0007669"/>
    <property type="project" value="TreeGrafter"/>
</dbReference>
<evidence type="ECO:0000256" key="4">
    <source>
        <dbReference type="ARBA" id="ARBA00022723"/>
    </source>
</evidence>
<dbReference type="OMA" id="DCNAMEN"/>
<dbReference type="GO" id="GO:0070006">
    <property type="term" value="F:metalloaminopeptidase activity"/>
    <property type="evidence" value="ECO:0007669"/>
    <property type="project" value="TreeGrafter"/>
</dbReference>
<keyword evidence="6 9" id="KW-0862">Zinc</keyword>
<dbReference type="InterPro" id="IPR034016">
    <property type="entry name" value="M1_APN-typ"/>
</dbReference>
<sequence>MTDVREKHVRLPRTIVPINYKLDLVPNFTSFTYAGRVSVELQPTRGRLNLEFRGKFATDMLGLYYSSYIEKSGKKCNILATQFESVFARRAFPCMDEPDRKATFDISIVALDNQVALSNMPEVSREIVTTPEGCSEPPDGRGYVKVTFARTPVMATYIVAMVLGDFEHISSTVIPYSTSNACSSSVSKTEKCTKVPMRDLEIRVFTPLGKRKFGEHALNVAEKSLPFYAELFGSPYPLPKLDLVAIPDFDCNAMENWGLVTYSPLGKILTVIASCHTHPPPHEFASSPASHTLDAPPNARLDYGRYSHSDKKLTLVGTSKMTDVREKHVRLPRTIVPINYKLDLVPNFTSFTYAGRVSVELQPTRGRLNLEFRGKFATDMLGLYYSSYIEKSGKKCNILATQFESVFARRAFPCMDEPDRKATFDISIVALDNQVALSNMPEVSREIVTTPEGCSEPPDGRGYVKVTFARTPVMATYIVAMVLGDFEHISSTVIPYSTSNACSSSVSKTEKCTKVPMRDLEIRVFTPLGKRKFGEHALNVAEKSLPFYAELFGSPYPLPKLDLVAIPDFDCNAMENWGLVTYRETALLIDPENSSLLSKQQVALTVAHEVSHMWFGNLVTMSWWTDLWLNEGFATWAKCLAVDHCFPDYDIWTHFVSSEYIKALRSDELKSSHPIEVEVNSAQEVEEIFDAVSYQKGSCVIRMLHDYMGPCFFQAGLKAYFKKFEYSNAKTADLWTALETTGVCNVTEIMSLWTKQTGYPVVSVRLIHEPDGRYSIGLKQQRFLADGSSMKGEPPSYWRIPINVCAVDDSSKLLLRKVIGIASSTPSPSSSYSPSSKTADWGDKANCTAKSEAESQEIIYPLPDSVCSPRVRLKPDAIGFYRVHYDSTMMDAILEAISRGTVPERDRISLLDDQFALARAGFQDLDRVLQFCRAFVGETRYSVWSVLSEGLAQVRTLLEEASYPAGDDVIFPEASKGICGLNKLYIELALPVYEKIGEFVCVYSNIGLIF</sequence>
<dbReference type="Gene3D" id="3.30.2010.30">
    <property type="match status" value="1"/>
</dbReference>
<feature type="site" description="Transition state stabilizer" evidence="10">
    <location>
        <position position="694"/>
    </location>
</feature>
<protein>
    <submittedName>
        <fullName evidence="15">Puromycin-sensitive aminopeptidase</fullName>
    </submittedName>
</protein>
<comment type="cofactor">
    <cofactor evidence="9">
        <name>Zn(2+)</name>
        <dbReference type="ChEBI" id="CHEBI:29105"/>
    </cofactor>
    <text evidence="9">Binds 1 zinc ion per subunit.</text>
</comment>
<feature type="binding site" evidence="9">
    <location>
        <position position="631"/>
    </location>
    <ligand>
        <name>Zn(2+)</name>
        <dbReference type="ChEBI" id="CHEBI:29105"/>
        <note>catalytic</note>
    </ligand>
</feature>
<evidence type="ECO:0000256" key="7">
    <source>
        <dbReference type="ARBA" id="ARBA00023049"/>
    </source>
</evidence>
<dbReference type="GO" id="GO:0006508">
    <property type="term" value="P:proteolysis"/>
    <property type="evidence" value="ECO:0007669"/>
    <property type="project" value="UniProtKB-KW"/>
</dbReference>
<keyword evidence="2 15" id="KW-0031">Aminopeptidase</keyword>
<dbReference type="SUPFAM" id="SSF63737">
    <property type="entry name" value="Leukotriene A4 hydrolase N-terminal domain"/>
    <property type="match status" value="2"/>
</dbReference>
<dbReference type="CTD" id="36346349"/>
<comment type="caution">
    <text evidence="15">The sequence shown here is derived from an EMBL/GenBank/DDBJ whole genome shotgun (WGS) entry which is preliminary data.</text>
</comment>
<dbReference type="InterPro" id="IPR042097">
    <property type="entry name" value="Aminopeptidase_N-like_N_sf"/>
</dbReference>
<feature type="domain" description="Peptidase M1 membrane alanine aminopeptidase" evidence="12">
    <location>
        <begin position="217"/>
        <end position="264"/>
    </location>
</feature>
<evidence type="ECO:0000256" key="10">
    <source>
        <dbReference type="PIRSR" id="PIRSR634016-4"/>
    </source>
</evidence>
<comment type="similarity">
    <text evidence="1">Belongs to the peptidase M1 family.</text>
</comment>